<name>A0AA37T510_9GAMM</name>
<keyword evidence="3" id="KW-1185">Reference proteome</keyword>
<dbReference type="Proteomes" id="UP001156870">
    <property type="component" value="Unassembled WGS sequence"/>
</dbReference>
<dbReference type="Gene3D" id="3.40.1550.10">
    <property type="entry name" value="CheC-like"/>
    <property type="match status" value="1"/>
</dbReference>
<dbReference type="AlphaFoldDB" id="A0AA37T510"/>
<dbReference type="InterPro" id="IPR028976">
    <property type="entry name" value="CheC-like_sf"/>
</dbReference>
<evidence type="ECO:0000313" key="3">
    <source>
        <dbReference type="Proteomes" id="UP001156870"/>
    </source>
</evidence>
<organism evidence="2 3">
    <name type="scientific">Marinibactrum halimedae</name>
    <dbReference type="NCBI Taxonomy" id="1444977"/>
    <lineage>
        <taxon>Bacteria</taxon>
        <taxon>Pseudomonadati</taxon>
        <taxon>Pseudomonadota</taxon>
        <taxon>Gammaproteobacteria</taxon>
        <taxon>Cellvibrionales</taxon>
        <taxon>Cellvibrionaceae</taxon>
        <taxon>Marinibactrum</taxon>
    </lineage>
</organism>
<dbReference type="SUPFAM" id="SSF103039">
    <property type="entry name" value="CheC-like"/>
    <property type="match status" value="1"/>
</dbReference>
<sequence>MIEFPLDDDQKDCLQEVCNVAMGVAGESLAAFTHAFVELSIPKIRSTIPSELASSLGCVNDGGRVYAAVQPFTFKQVECFALTVFTQASIDDLMTVTGREELEIPLEDAKRDLLLKACNAISSSCLPNLSHALEIPISFSEPYSCGECVTLSELVLNDIASWGQLLSVEINYHLEDHPFNCDLLLLFPDVSFNGLTQALNELMAF</sequence>
<evidence type="ECO:0000256" key="1">
    <source>
        <dbReference type="ARBA" id="ARBA00022500"/>
    </source>
</evidence>
<dbReference type="GO" id="GO:0006935">
    <property type="term" value="P:chemotaxis"/>
    <property type="evidence" value="ECO:0007669"/>
    <property type="project" value="UniProtKB-KW"/>
</dbReference>
<keyword evidence="1" id="KW-0145">Chemotaxis</keyword>
<dbReference type="RefSeq" id="WP_232592043.1">
    <property type="nucleotide sequence ID" value="NZ_BSPD01000030.1"/>
</dbReference>
<proteinExistence type="predicted"/>
<accession>A0AA37T510</accession>
<dbReference type="EMBL" id="BSPD01000030">
    <property type="protein sequence ID" value="GLS25453.1"/>
    <property type="molecule type" value="Genomic_DNA"/>
</dbReference>
<comment type="caution">
    <text evidence="2">The sequence shown here is derived from an EMBL/GenBank/DDBJ whole genome shotgun (WGS) entry which is preliminary data.</text>
</comment>
<dbReference type="CDD" id="cd17910">
    <property type="entry name" value="CheC_ClassII"/>
    <property type="match status" value="1"/>
</dbReference>
<gene>
    <name evidence="2" type="ORF">GCM10007877_11670</name>
</gene>
<evidence type="ECO:0000313" key="2">
    <source>
        <dbReference type="EMBL" id="GLS25453.1"/>
    </source>
</evidence>
<protein>
    <recommendedName>
        <fullName evidence="4">Chemotaxis protein CheC</fullName>
    </recommendedName>
</protein>
<reference evidence="2 3" key="1">
    <citation type="journal article" date="2014" name="Int. J. Syst. Evol. Microbiol.">
        <title>Complete genome sequence of Corynebacterium casei LMG S-19264T (=DSM 44701T), isolated from a smear-ripened cheese.</title>
        <authorList>
            <consortium name="US DOE Joint Genome Institute (JGI-PGF)"/>
            <person name="Walter F."/>
            <person name="Albersmeier A."/>
            <person name="Kalinowski J."/>
            <person name="Ruckert C."/>
        </authorList>
    </citation>
    <scope>NUCLEOTIDE SEQUENCE [LARGE SCALE GENOMIC DNA]</scope>
    <source>
        <strain evidence="2 3">NBRC 110095</strain>
    </source>
</reference>
<evidence type="ECO:0008006" key="4">
    <source>
        <dbReference type="Google" id="ProtNLM"/>
    </source>
</evidence>